<evidence type="ECO:0000256" key="1">
    <source>
        <dbReference type="SAM" id="MobiDB-lite"/>
    </source>
</evidence>
<evidence type="ECO:0000313" key="2">
    <source>
        <dbReference type="EMBL" id="GJE95970.1"/>
    </source>
</evidence>
<feature type="region of interest" description="Disordered" evidence="1">
    <location>
        <begin position="200"/>
        <end position="232"/>
    </location>
</feature>
<accession>A0A9P3GM15</accession>
<sequence length="680" mass="70635">MPTAQGSVSFSHSTPGVTASFTVDGTSYTWTISIDVILRPFSCANATLTYHDAASLAAITRVAQGRIGPRDLELEFDNGDGITGSLDAPWAGGSADTGNRGGWGVQRAAGPNHPRPASGTRTAKGTVADGVAAFTVGRRAHAWAIAVDVIMRPFTVSAATLAYTDATPFDAVRRVTKGRVGPRDIELVFDNGAVVTGELDTPWAGGSADTGDRGGWLVTETSKTPGPTSGMRTAKGSVVDGVAAFTIDGRAYAWAIAVDVIAAPFKVSAAMLTYTDATDLAAVHRVTKGRVGPSDLELVFDNGAVVTGALDMAWLSGSANTGNRGGWLVSEVAKPSKLESGTRTAQGTIADGVAAFTVGGRAYAWAIAVDVTMRPFRVSSATLTYKDNTDFSAVRKAVKGRIGPKDVEIELDNGAVITGNLDKPWENGSVDTGNRGGWDVREEAQAEGAGPPSQGSPAKGTVEFGYKPVTATFPIGGRVHSWTIAVDVIMMPFNVSDAALTYKDGADFTAIRKVVKGRIGPKDLELELENGAVITGTFDKAWSSTVSVDTADRGGWQVQGDTAAESSSTSGVATGSVLGDEPGPVLAAFTVGDSLHTWSISIYQVMAPFKVSYATAKYKNLADLNTVKSVSKGRIGPRDVEIAFDNGVVVTGDLDDAWHGGSVTTEQAGSDGWEVAVVTE</sequence>
<dbReference type="OrthoDB" id="3009566at2759"/>
<dbReference type="Proteomes" id="UP000703269">
    <property type="component" value="Unassembled WGS sequence"/>
</dbReference>
<comment type="caution">
    <text evidence="2">The sequence shown here is derived from an EMBL/GenBank/DDBJ whole genome shotgun (WGS) entry which is preliminary data.</text>
</comment>
<dbReference type="AlphaFoldDB" id="A0A9P3GM15"/>
<organism evidence="2 3">
    <name type="scientific">Phanerochaete sordida</name>
    <dbReference type="NCBI Taxonomy" id="48140"/>
    <lineage>
        <taxon>Eukaryota</taxon>
        <taxon>Fungi</taxon>
        <taxon>Dikarya</taxon>
        <taxon>Basidiomycota</taxon>
        <taxon>Agaricomycotina</taxon>
        <taxon>Agaricomycetes</taxon>
        <taxon>Polyporales</taxon>
        <taxon>Phanerochaetaceae</taxon>
        <taxon>Phanerochaete</taxon>
    </lineage>
</organism>
<protein>
    <submittedName>
        <fullName evidence="2">Uncharacterized protein</fullName>
    </submittedName>
</protein>
<dbReference type="EMBL" id="BPQB01000054">
    <property type="protein sequence ID" value="GJE95970.1"/>
    <property type="molecule type" value="Genomic_DNA"/>
</dbReference>
<feature type="compositionally biased region" description="Polar residues" evidence="1">
    <location>
        <begin position="219"/>
        <end position="231"/>
    </location>
</feature>
<gene>
    <name evidence="2" type="ORF">PsYK624_121630</name>
</gene>
<reference evidence="2 3" key="1">
    <citation type="submission" date="2021-08" db="EMBL/GenBank/DDBJ databases">
        <title>Draft Genome Sequence of Phanerochaete sordida strain YK-624.</title>
        <authorList>
            <person name="Mori T."/>
            <person name="Dohra H."/>
            <person name="Suzuki T."/>
            <person name="Kawagishi H."/>
            <person name="Hirai H."/>
        </authorList>
    </citation>
    <scope>NUCLEOTIDE SEQUENCE [LARGE SCALE GENOMIC DNA]</scope>
    <source>
        <strain evidence="2 3">YK-624</strain>
    </source>
</reference>
<keyword evidence="3" id="KW-1185">Reference proteome</keyword>
<name>A0A9P3GM15_9APHY</name>
<proteinExistence type="predicted"/>
<evidence type="ECO:0000313" key="3">
    <source>
        <dbReference type="Proteomes" id="UP000703269"/>
    </source>
</evidence>